<proteinExistence type="predicted"/>
<organism evidence="2">
    <name type="scientific">Cyanothece sp. (strain PCC 7425 / ATCC 29141)</name>
    <dbReference type="NCBI Taxonomy" id="395961"/>
    <lineage>
        <taxon>Bacteria</taxon>
        <taxon>Bacillati</taxon>
        <taxon>Cyanobacteriota</taxon>
        <taxon>Cyanophyceae</taxon>
        <taxon>Gomontiellales</taxon>
        <taxon>Cyanothecaceae</taxon>
        <taxon>Cyanothece</taxon>
    </lineage>
</organism>
<protein>
    <submittedName>
        <fullName evidence="2">Uncharacterized protein</fullName>
    </submittedName>
</protein>
<feature type="compositionally biased region" description="Basic residues" evidence="1">
    <location>
        <begin position="83"/>
        <end position="94"/>
    </location>
</feature>
<name>B8HW67_CYAP4</name>
<reference evidence="2" key="1">
    <citation type="submission" date="2009-01" db="EMBL/GenBank/DDBJ databases">
        <title>Complete sequence of chromosome Cyanothece sp. PCC 7425.</title>
        <authorList>
            <consortium name="US DOE Joint Genome Institute"/>
            <person name="Lucas S."/>
            <person name="Copeland A."/>
            <person name="Lapidus A."/>
            <person name="Glavina del Rio T."/>
            <person name="Dalin E."/>
            <person name="Tice H."/>
            <person name="Bruce D."/>
            <person name="Goodwin L."/>
            <person name="Pitluck S."/>
            <person name="Sims D."/>
            <person name="Meineke L."/>
            <person name="Brettin T."/>
            <person name="Detter J.C."/>
            <person name="Han C."/>
            <person name="Larimer F."/>
            <person name="Land M."/>
            <person name="Hauser L."/>
            <person name="Kyrpides N."/>
            <person name="Ovchinnikova G."/>
            <person name="Liberton M."/>
            <person name="Stoeckel J."/>
            <person name="Banerjee A."/>
            <person name="Singh A."/>
            <person name="Page L."/>
            <person name="Sato H."/>
            <person name="Zhao L."/>
            <person name="Sherman L."/>
            <person name="Pakrasi H."/>
            <person name="Richardson P."/>
        </authorList>
    </citation>
    <scope>NUCLEOTIDE SEQUENCE</scope>
    <source>
        <strain evidence="2">PCC 7425</strain>
    </source>
</reference>
<evidence type="ECO:0000313" key="2">
    <source>
        <dbReference type="EMBL" id="ACL44646.1"/>
    </source>
</evidence>
<evidence type="ECO:0000256" key="1">
    <source>
        <dbReference type="SAM" id="MobiDB-lite"/>
    </source>
</evidence>
<dbReference type="KEGG" id="cyn:Cyan7425_2287"/>
<feature type="region of interest" description="Disordered" evidence="1">
    <location>
        <begin position="70"/>
        <end position="94"/>
    </location>
</feature>
<sequence>MIAIETLNRIEAVAQKYGIDGFEVRQMLSERLPNWITPQGQGQAQGLLWLWLNHGIDSWYNFQDTNPQPIPVVSDPNRERSWPRSRRKAYPSAG</sequence>
<accession>B8HW67</accession>
<dbReference type="EMBL" id="CP001344">
    <property type="protein sequence ID" value="ACL44646.1"/>
    <property type="molecule type" value="Genomic_DNA"/>
</dbReference>
<dbReference type="AlphaFoldDB" id="B8HW67"/>
<gene>
    <name evidence="2" type="ordered locus">Cyan7425_2287</name>
</gene>
<dbReference type="HOGENOM" id="CLU_2381375_0_0_3"/>